<dbReference type="Pfam" id="PF12002">
    <property type="entry name" value="MgsA_C"/>
    <property type="match status" value="1"/>
</dbReference>
<dbReference type="FunFam" id="3.40.50.300:FF:000137">
    <property type="entry name" value="Replication-associated recombination protein A"/>
    <property type="match status" value="1"/>
</dbReference>
<dbReference type="GO" id="GO:0003677">
    <property type="term" value="F:DNA binding"/>
    <property type="evidence" value="ECO:0007669"/>
    <property type="project" value="InterPro"/>
</dbReference>
<dbReference type="Pfam" id="PF00004">
    <property type="entry name" value="AAA"/>
    <property type="match status" value="1"/>
</dbReference>
<dbReference type="CDD" id="cd00009">
    <property type="entry name" value="AAA"/>
    <property type="match status" value="1"/>
</dbReference>
<evidence type="ECO:0000313" key="14">
    <source>
        <dbReference type="Proteomes" id="UP000077266"/>
    </source>
</evidence>
<dbReference type="GO" id="GO:0006271">
    <property type="term" value="P:DNA strand elongation involved in DNA replication"/>
    <property type="evidence" value="ECO:0007669"/>
    <property type="project" value="UniProtKB-ARBA"/>
</dbReference>
<evidence type="ECO:0000259" key="11">
    <source>
        <dbReference type="SMART" id="SM00382"/>
    </source>
</evidence>
<evidence type="ECO:0000259" key="12">
    <source>
        <dbReference type="SMART" id="SM00734"/>
    </source>
</evidence>
<dbReference type="PANTHER" id="PTHR13779">
    <property type="entry name" value="WERNER HELICASE-INTERACTING PROTEIN 1 FAMILY MEMBER"/>
    <property type="match status" value="1"/>
</dbReference>
<gene>
    <name evidence="13" type="ORF">EXIGLDRAFT_830205</name>
</gene>
<feature type="region of interest" description="Disordered" evidence="10">
    <location>
        <begin position="40"/>
        <end position="118"/>
    </location>
</feature>
<dbReference type="GO" id="GO:0008270">
    <property type="term" value="F:zinc ion binding"/>
    <property type="evidence" value="ECO:0007669"/>
    <property type="project" value="UniProtKB-KW"/>
</dbReference>
<keyword evidence="13" id="KW-0378">Hydrolase</keyword>
<dbReference type="InParanoid" id="A0A165NUM7"/>
<dbReference type="InterPro" id="IPR051314">
    <property type="entry name" value="AAA_ATPase_RarA/MGS1/WRNIP1"/>
</dbReference>
<organism evidence="13 14">
    <name type="scientific">Exidia glandulosa HHB12029</name>
    <dbReference type="NCBI Taxonomy" id="1314781"/>
    <lineage>
        <taxon>Eukaryota</taxon>
        <taxon>Fungi</taxon>
        <taxon>Dikarya</taxon>
        <taxon>Basidiomycota</taxon>
        <taxon>Agaricomycotina</taxon>
        <taxon>Agaricomycetes</taxon>
        <taxon>Auriculariales</taxon>
        <taxon>Exidiaceae</taxon>
        <taxon>Exidia</taxon>
    </lineage>
</organism>
<dbReference type="STRING" id="1314781.A0A165NUM7"/>
<keyword evidence="14" id="KW-1185">Reference proteome</keyword>
<dbReference type="GO" id="GO:0008047">
    <property type="term" value="F:enzyme activator activity"/>
    <property type="evidence" value="ECO:0007669"/>
    <property type="project" value="TreeGrafter"/>
</dbReference>
<dbReference type="Gene3D" id="1.10.8.60">
    <property type="match status" value="1"/>
</dbReference>
<dbReference type="Pfam" id="PF16193">
    <property type="entry name" value="AAA_assoc_2"/>
    <property type="match status" value="1"/>
</dbReference>
<dbReference type="InterPro" id="IPR003593">
    <property type="entry name" value="AAA+_ATPase"/>
</dbReference>
<dbReference type="FunFam" id="1.20.272.10:FF:000001">
    <property type="entry name" value="Putative AAA family ATPase"/>
    <property type="match status" value="1"/>
</dbReference>
<feature type="domain" description="AAA+ ATPase" evidence="11">
    <location>
        <begin position="153"/>
        <end position="271"/>
    </location>
</feature>
<evidence type="ECO:0000313" key="13">
    <source>
        <dbReference type="EMBL" id="KZW01246.1"/>
    </source>
</evidence>
<dbReference type="SMART" id="SM00382">
    <property type="entry name" value="AAA"/>
    <property type="match status" value="1"/>
</dbReference>
<dbReference type="SUPFAM" id="SSF52540">
    <property type="entry name" value="P-loop containing nucleoside triphosphate hydrolases"/>
    <property type="match status" value="1"/>
</dbReference>
<reference evidence="13 14" key="1">
    <citation type="journal article" date="2016" name="Mol. Biol. Evol.">
        <title>Comparative Genomics of Early-Diverging Mushroom-Forming Fungi Provides Insights into the Origins of Lignocellulose Decay Capabilities.</title>
        <authorList>
            <person name="Nagy L.G."/>
            <person name="Riley R."/>
            <person name="Tritt A."/>
            <person name="Adam C."/>
            <person name="Daum C."/>
            <person name="Floudas D."/>
            <person name="Sun H."/>
            <person name="Yadav J.S."/>
            <person name="Pangilinan J."/>
            <person name="Larsson K.H."/>
            <person name="Matsuura K."/>
            <person name="Barry K."/>
            <person name="Labutti K."/>
            <person name="Kuo R."/>
            <person name="Ohm R.A."/>
            <person name="Bhattacharya S.S."/>
            <person name="Shirouzu T."/>
            <person name="Yoshinaga Y."/>
            <person name="Martin F.M."/>
            <person name="Grigoriev I.V."/>
            <person name="Hibbett D.S."/>
        </authorList>
    </citation>
    <scope>NUCLEOTIDE SEQUENCE [LARGE SCALE GENOMIC DNA]</scope>
    <source>
        <strain evidence="13 14">HHB12029</strain>
    </source>
</reference>
<dbReference type="GO" id="GO:0005524">
    <property type="term" value="F:ATP binding"/>
    <property type="evidence" value="ECO:0007669"/>
    <property type="project" value="UniProtKB-KW"/>
</dbReference>
<keyword evidence="5" id="KW-0227">DNA damage</keyword>
<name>A0A165NUM7_EXIGL</name>
<dbReference type="SMART" id="SM00734">
    <property type="entry name" value="ZnF_Rad18"/>
    <property type="match status" value="1"/>
</dbReference>
<dbReference type="CDD" id="cd18139">
    <property type="entry name" value="HLD_clamp_RarA"/>
    <property type="match status" value="1"/>
</dbReference>
<evidence type="ECO:0000256" key="9">
    <source>
        <dbReference type="ARBA" id="ARBA00023204"/>
    </source>
</evidence>
<keyword evidence="8" id="KW-0067">ATP-binding</keyword>
<evidence type="ECO:0000256" key="5">
    <source>
        <dbReference type="ARBA" id="ARBA00022763"/>
    </source>
</evidence>
<dbReference type="EMBL" id="KV425895">
    <property type="protein sequence ID" value="KZW01246.1"/>
    <property type="molecule type" value="Genomic_DNA"/>
</dbReference>
<evidence type="ECO:0000256" key="8">
    <source>
        <dbReference type="ARBA" id="ARBA00022840"/>
    </source>
</evidence>
<feature type="compositionally biased region" description="Polar residues" evidence="10">
    <location>
        <begin position="40"/>
        <end position="56"/>
    </location>
</feature>
<dbReference type="InterPro" id="IPR021886">
    <property type="entry name" value="MgsA_C"/>
</dbReference>
<dbReference type="AlphaFoldDB" id="A0A165NUM7"/>
<keyword evidence="3" id="KW-0479">Metal-binding</keyword>
<dbReference type="GO" id="GO:0017116">
    <property type="term" value="F:single-stranded DNA helicase activity"/>
    <property type="evidence" value="ECO:0007669"/>
    <property type="project" value="TreeGrafter"/>
</dbReference>
<keyword evidence="2" id="KW-0235">DNA replication</keyword>
<evidence type="ECO:0000256" key="10">
    <source>
        <dbReference type="SAM" id="MobiDB-lite"/>
    </source>
</evidence>
<evidence type="ECO:0000256" key="6">
    <source>
        <dbReference type="ARBA" id="ARBA00022771"/>
    </source>
</evidence>
<keyword evidence="4" id="KW-0547">Nucleotide-binding</keyword>
<sequence length="572" mass="62420">MSFKNGAKIRPRFVPCPVCAVQVAEDAINDHLDSSACKLDSTQDTVPSSSQSSTATKVGVKTPAKKPLAPIFSSAKREREPPVPSSTFKSTQQRAVIDVDSDQQQPPAKRQKTTAENLQAAQPLAARLRPTTLAEFVGQQHIVGSDSLLLSNSTGSVILWGPPGCGKTTLARLLAQDSGATFKELSATSSGAAEARSVCEEAKGALKMKGRRTVLFLDEIHRFNKAQQDVFLPYVEAGHIRLIGATTENPSFKVNGALISRCRVFVLERLTSEDVTTILSRALERHNSALSSADTTPPPEPIVMSDPVRDTIVALASGDARTALSLLELVITSLSQTPARRPTEANLIHHLKRSVATSYDRTGDDRYDLISALHKSVRGSDGSAALYWLARMLTAGEDPLYIARRLIVMASEDIGLADDACLSLAIATHTACQTVGMPECRINLAHCVARFAEARKSTRSYEAYNRAEEVAKKDPGAPVPMHLRNAPTGLMKGLGYGKEYKYNPAFAHPVFQEYLPVEALENAGVEESEREFLRKDEAEAKKDKVWNNSMLEQWEWFKNGGQAWEGRPLEEK</sequence>
<dbReference type="InterPro" id="IPR003959">
    <property type="entry name" value="ATPase_AAA_core"/>
</dbReference>
<protein>
    <submittedName>
        <fullName evidence="13">p-loop containing nucleoside triphosphate hydrolase protein</fullName>
    </submittedName>
</protein>
<dbReference type="Gene3D" id="1.20.272.10">
    <property type="match status" value="1"/>
</dbReference>
<evidence type="ECO:0000256" key="2">
    <source>
        <dbReference type="ARBA" id="ARBA00022705"/>
    </source>
</evidence>
<feature type="domain" description="UBZ4-type" evidence="12">
    <location>
        <begin position="13"/>
        <end position="36"/>
    </location>
</feature>
<dbReference type="PANTHER" id="PTHR13779:SF7">
    <property type="entry name" value="ATPASE WRNIP1"/>
    <property type="match status" value="1"/>
</dbReference>
<dbReference type="InterPro" id="IPR008921">
    <property type="entry name" value="DNA_pol3_clamp-load_cplx_C"/>
</dbReference>
<proteinExistence type="inferred from homology"/>
<accession>A0A165NUM7</accession>
<dbReference type="GO" id="GO:0000731">
    <property type="term" value="P:DNA synthesis involved in DNA repair"/>
    <property type="evidence" value="ECO:0007669"/>
    <property type="project" value="TreeGrafter"/>
</dbReference>
<dbReference type="GO" id="GO:0016887">
    <property type="term" value="F:ATP hydrolysis activity"/>
    <property type="evidence" value="ECO:0007669"/>
    <property type="project" value="InterPro"/>
</dbReference>
<evidence type="ECO:0000256" key="1">
    <source>
        <dbReference type="ARBA" id="ARBA00008959"/>
    </source>
</evidence>
<dbReference type="InterPro" id="IPR006642">
    <property type="entry name" value="Rad18_UBZ4"/>
</dbReference>
<dbReference type="SUPFAM" id="SSF48019">
    <property type="entry name" value="post-AAA+ oligomerization domain-like"/>
    <property type="match status" value="1"/>
</dbReference>
<dbReference type="InterPro" id="IPR027417">
    <property type="entry name" value="P-loop_NTPase"/>
</dbReference>
<dbReference type="Gene3D" id="1.10.3710.10">
    <property type="entry name" value="DNA polymerase III clamp loader subunits, C-terminal domain"/>
    <property type="match status" value="1"/>
</dbReference>
<keyword evidence="7" id="KW-0862">Zinc</keyword>
<dbReference type="Proteomes" id="UP000077266">
    <property type="component" value="Unassembled WGS sequence"/>
</dbReference>
<feature type="compositionally biased region" description="Polar residues" evidence="10">
    <location>
        <begin position="85"/>
        <end position="94"/>
    </location>
</feature>
<dbReference type="OrthoDB" id="10265467at2759"/>
<dbReference type="GO" id="GO:0005634">
    <property type="term" value="C:nucleus"/>
    <property type="evidence" value="ECO:0007669"/>
    <property type="project" value="TreeGrafter"/>
</dbReference>
<evidence type="ECO:0000256" key="7">
    <source>
        <dbReference type="ARBA" id="ARBA00022833"/>
    </source>
</evidence>
<comment type="similarity">
    <text evidence="1">Belongs to the AAA ATPase family. RarA/MGS1/WRNIP1 subfamily.</text>
</comment>
<keyword evidence="6" id="KW-0863">Zinc-finger</keyword>
<dbReference type="Gene3D" id="3.40.50.300">
    <property type="entry name" value="P-loop containing nucleotide triphosphate hydrolases"/>
    <property type="match status" value="1"/>
</dbReference>
<dbReference type="FunCoup" id="A0A165NUM7">
    <property type="interactions" value="756"/>
</dbReference>
<keyword evidence="9" id="KW-0234">DNA repair</keyword>
<dbReference type="InterPro" id="IPR032423">
    <property type="entry name" value="AAA_assoc_2"/>
</dbReference>
<evidence type="ECO:0000256" key="4">
    <source>
        <dbReference type="ARBA" id="ARBA00022741"/>
    </source>
</evidence>
<evidence type="ECO:0000256" key="3">
    <source>
        <dbReference type="ARBA" id="ARBA00022723"/>
    </source>
</evidence>